<protein>
    <submittedName>
        <fullName evidence="6">ABC transporter ATP-binding protein</fullName>
    </submittedName>
</protein>
<feature type="domain" description="ABC transporter" evidence="5">
    <location>
        <begin position="4"/>
        <end position="211"/>
    </location>
</feature>
<accession>A0A7G9R030</accession>
<dbReference type="AlphaFoldDB" id="A0A7G9R030"/>
<dbReference type="InterPro" id="IPR003593">
    <property type="entry name" value="AAA+_ATPase"/>
</dbReference>
<keyword evidence="4 6" id="KW-0067">ATP-binding</keyword>
<evidence type="ECO:0000313" key="7">
    <source>
        <dbReference type="Proteomes" id="UP000515976"/>
    </source>
</evidence>
<sequence>MTGTRVEAVEAAKEVDGARLLPPTSFLARPGSCVVLRGPNGAGKTTLLRLVAGLAAPSSGTVTLDGEPADERRRATREAVAALVGVPAGWRDLTLVDHLTLVDATWGRDPGTCHERVLAALDEVGIAELADRFPHELSSGQAQLFHLALTWFRPARLLVLDEPEQRLDTERRALLADLVRRRSDGGTTVVMACHDPAVTAAVADEVVDIEAR</sequence>
<organism evidence="6 7">
    <name type="scientific">Phycicoccus endophyticus</name>
    <dbReference type="NCBI Taxonomy" id="1690220"/>
    <lineage>
        <taxon>Bacteria</taxon>
        <taxon>Bacillati</taxon>
        <taxon>Actinomycetota</taxon>
        <taxon>Actinomycetes</taxon>
        <taxon>Micrococcales</taxon>
        <taxon>Intrasporangiaceae</taxon>
        <taxon>Phycicoccus</taxon>
    </lineage>
</organism>
<dbReference type="SUPFAM" id="SSF52540">
    <property type="entry name" value="P-loop containing nucleoside triphosphate hydrolases"/>
    <property type="match status" value="1"/>
</dbReference>
<keyword evidence="7" id="KW-1185">Reference proteome</keyword>
<dbReference type="InterPro" id="IPR027417">
    <property type="entry name" value="P-loop_NTPase"/>
</dbReference>
<comment type="similarity">
    <text evidence="1">Belongs to the ABC transporter superfamily.</text>
</comment>
<dbReference type="GO" id="GO:0016887">
    <property type="term" value="F:ATP hydrolysis activity"/>
    <property type="evidence" value="ECO:0007669"/>
    <property type="project" value="InterPro"/>
</dbReference>
<dbReference type="KEGG" id="pei:H9L10_11870"/>
<evidence type="ECO:0000256" key="4">
    <source>
        <dbReference type="ARBA" id="ARBA00022840"/>
    </source>
</evidence>
<dbReference type="Proteomes" id="UP000515976">
    <property type="component" value="Chromosome"/>
</dbReference>
<evidence type="ECO:0000313" key="6">
    <source>
        <dbReference type="EMBL" id="QNN48955.1"/>
    </source>
</evidence>
<evidence type="ECO:0000256" key="1">
    <source>
        <dbReference type="ARBA" id="ARBA00005417"/>
    </source>
</evidence>
<keyword evidence="3" id="KW-0547">Nucleotide-binding</keyword>
<dbReference type="EMBL" id="CP060712">
    <property type="protein sequence ID" value="QNN48955.1"/>
    <property type="molecule type" value="Genomic_DNA"/>
</dbReference>
<keyword evidence="2" id="KW-0813">Transport</keyword>
<dbReference type="Pfam" id="PF00005">
    <property type="entry name" value="ABC_tran"/>
    <property type="match status" value="1"/>
</dbReference>
<dbReference type="InterPro" id="IPR003439">
    <property type="entry name" value="ABC_transporter-like_ATP-bd"/>
</dbReference>
<dbReference type="PANTHER" id="PTHR43335">
    <property type="entry name" value="ABC TRANSPORTER, ATP-BINDING PROTEIN"/>
    <property type="match status" value="1"/>
</dbReference>
<gene>
    <name evidence="6" type="ORF">H9L10_11870</name>
</gene>
<dbReference type="PROSITE" id="PS50893">
    <property type="entry name" value="ABC_TRANSPORTER_2"/>
    <property type="match status" value="1"/>
</dbReference>
<dbReference type="RefSeq" id="WP_187566576.1">
    <property type="nucleotide sequence ID" value="NZ_BMMY01000017.1"/>
</dbReference>
<dbReference type="SMART" id="SM00382">
    <property type="entry name" value="AAA"/>
    <property type="match status" value="1"/>
</dbReference>
<name>A0A7G9R030_9MICO</name>
<dbReference type="Gene3D" id="3.40.50.300">
    <property type="entry name" value="P-loop containing nucleotide triphosphate hydrolases"/>
    <property type="match status" value="1"/>
</dbReference>
<dbReference type="GO" id="GO:0005524">
    <property type="term" value="F:ATP binding"/>
    <property type="evidence" value="ECO:0007669"/>
    <property type="project" value="UniProtKB-KW"/>
</dbReference>
<proteinExistence type="inferred from homology"/>
<reference evidence="6 7" key="1">
    <citation type="submission" date="2020-08" db="EMBL/GenBank/DDBJ databases">
        <title>Genome sequence of Phycicoccus endophyticus JCM 31784T.</title>
        <authorList>
            <person name="Hyun D.-W."/>
            <person name="Bae J.-W."/>
        </authorList>
    </citation>
    <scope>NUCLEOTIDE SEQUENCE [LARGE SCALE GENOMIC DNA]</scope>
    <source>
        <strain evidence="6 7">JCM 31784</strain>
    </source>
</reference>
<evidence type="ECO:0000256" key="2">
    <source>
        <dbReference type="ARBA" id="ARBA00022448"/>
    </source>
</evidence>
<evidence type="ECO:0000256" key="3">
    <source>
        <dbReference type="ARBA" id="ARBA00022741"/>
    </source>
</evidence>
<evidence type="ECO:0000259" key="5">
    <source>
        <dbReference type="PROSITE" id="PS50893"/>
    </source>
</evidence>